<dbReference type="InterPro" id="IPR020846">
    <property type="entry name" value="MFS_dom"/>
</dbReference>
<feature type="transmembrane region" description="Helical" evidence="8">
    <location>
        <begin position="408"/>
        <end position="430"/>
    </location>
</feature>
<gene>
    <name evidence="10" type="ORF">B5807_03449</name>
</gene>
<dbReference type="InterPro" id="IPR011701">
    <property type="entry name" value="MFS"/>
</dbReference>
<keyword evidence="11" id="KW-1185">Reference proteome</keyword>
<dbReference type="AlphaFoldDB" id="A0A1Y2M726"/>
<dbReference type="Pfam" id="PF07690">
    <property type="entry name" value="MFS_1"/>
    <property type="match status" value="1"/>
</dbReference>
<dbReference type="GO" id="GO:0005886">
    <property type="term" value="C:plasma membrane"/>
    <property type="evidence" value="ECO:0007669"/>
    <property type="project" value="UniProtKB-SubCell"/>
</dbReference>
<protein>
    <recommendedName>
        <fullName evidence="9">Major facilitator superfamily (MFS) profile domain-containing protein</fullName>
    </recommendedName>
</protein>
<dbReference type="STRING" id="105696.A0A1Y2M726"/>
<dbReference type="Proteomes" id="UP000193240">
    <property type="component" value="Unassembled WGS sequence"/>
</dbReference>
<evidence type="ECO:0000256" key="8">
    <source>
        <dbReference type="SAM" id="Phobius"/>
    </source>
</evidence>
<evidence type="ECO:0000256" key="5">
    <source>
        <dbReference type="ARBA" id="ARBA00022989"/>
    </source>
</evidence>
<evidence type="ECO:0000313" key="10">
    <source>
        <dbReference type="EMBL" id="OSS51914.1"/>
    </source>
</evidence>
<feature type="transmembrane region" description="Helical" evidence="8">
    <location>
        <begin position="100"/>
        <end position="118"/>
    </location>
</feature>
<feature type="domain" description="Major facilitator superfamily (MFS) profile" evidence="9">
    <location>
        <begin position="59"/>
        <end position="508"/>
    </location>
</feature>
<evidence type="ECO:0000256" key="1">
    <source>
        <dbReference type="ARBA" id="ARBA00004651"/>
    </source>
</evidence>
<feature type="transmembrane region" description="Helical" evidence="8">
    <location>
        <begin position="125"/>
        <end position="149"/>
    </location>
</feature>
<comment type="subcellular location">
    <subcellularLocation>
        <location evidence="1">Cell membrane</location>
        <topology evidence="1">Multi-pass membrane protein</topology>
    </subcellularLocation>
</comment>
<dbReference type="EMBL" id="KZ107840">
    <property type="protein sequence ID" value="OSS51914.1"/>
    <property type="molecule type" value="Genomic_DNA"/>
</dbReference>
<keyword evidence="5 8" id="KW-1133">Transmembrane helix</keyword>
<dbReference type="PANTHER" id="PTHR23502:SF186">
    <property type="entry name" value="MAJOR FACILITATOR SUPERFAMILY (MFS) PROFILE DOMAIN-CONTAINING PROTEIN"/>
    <property type="match status" value="1"/>
</dbReference>
<dbReference type="GO" id="GO:0022857">
    <property type="term" value="F:transmembrane transporter activity"/>
    <property type="evidence" value="ECO:0007669"/>
    <property type="project" value="InterPro"/>
</dbReference>
<dbReference type="InterPro" id="IPR036259">
    <property type="entry name" value="MFS_trans_sf"/>
</dbReference>
<evidence type="ECO:0000256" key="7">
    <source>
        <dbReference type="ARBA" id="ARBA00038459"/>
    </source>
</evidence>
<feature type="transmembrane region" description="Helical" evidence="8">
    <location>
        <begin position="442"/>
        <end position="465"/>
    </location>
</feature>
<keyword evidence="6 8" id="KW-0472">Membrane</keyword>
<name>A0A1Y2M726_EPING</name>
<dbReference type="PROSITE" id="PS50850">
    <property type="entry name" value="MFS"/>
    <property type="match status" value="1"/>
</dbReference>
<feature type="transmembrane region" description="Helical" evidence="8">
    <location>
        <begin position="190"/>
        <end position="209"/>
    </location>
</feature>
<evidence type="ECO:0000256" key="2">
    <source>
        <dbReference type="ARBA" id="ARBA00022448"/>
    </source>
</evidence>
<feature type="transmembrane region" description="Helical" evidence="8">
    <location>
        <begin position="291"/>
        <end position="317"/>
    </location>
</feature>
<reference evidence="10 11" key="1">
    <citation type="journal article" date="2017" name="Genome Announc.">
        <title>Genome sequence of the saprophytic ascomycete Epicoccum nigrum ICMP 19927 strain isolated from New Zealand.</title>
        <authorList>
            <person name="Fokin M."/>
            <person name="Fleetwood D."/>
            <person name="Weir B.S."/>
            <person name="Villas-Boas S.G."/>
        </authorList>
    </citation>
    <scope>NUCLEOTIDE SEQUENCE [LARGE SCALE GENOMIC DNA]</scope>
    <source>
        <strain evidence="10 11">ICMP 19927</strain>
    </source>
</reference>
<evidence type="ECO:0000256" key="3">
    <source>
        <dbReference type="ARBA" id="ARBA00022475"/>
    </source>
</evidence>
<feature type="transmembrane region" description="Helical" evidence="8">
    <location>
        <begin position="215"/>
        <end position="235"/>
    </location>
</feature>
<comment type="similarity">
    <text evidence="7">Belongs to the major facilitator superfamily. DHA1 family. Polyamines/proton antiporter (TC 2.A.1.2.16) subfamily.</text>
</comment>
<dbReference type="SUPFAM" id="SSF103473">
    <property type="entry name" value="MFS general substrate transporter"/>
    <property type="match status" value="1"/>
</dbReference>
<evidence type="ECO:0000259" key="9">
    <source>
        <dbReference type="PROSITE" id="PS50850"/>
    </source>
</evidence>
<evidence type="ECO:0000256" key="4">
    <source>
        <dbReference type="ARBA" id="ARBA00022692"/>
    </source>
</evidence>
<keyword evidence="3" id="KW-1003">Cell membrane</keyword>
<evidence type="ECO:0000313" key="11">
    <source>
        <dbReference type="Proteomes" id="UP000193240"/>
    </source>
</evidence>
<evidence type="ECO:0000256" key="6">
    <source>
        <dbReference type="ARBA" id="ARBA00023136"/>
    </source>
</evidence>
<feature type="transmembrane region" description="Helical" evidence="8">
    <location>
        <begin position="477"/>
        <end position="494"/>
    </location>
</feature>
<dbReference type="OMA" id="PICTFMS"/>
<keyword evidence="4 8" id="KW-0812">Transmembrane</keyword>
<dbReference type="InParanoid" id="A0A1Y2M726"/>
<feature type="transmembrane region" description="Helical" evidence="8">
    <location>
        <begin position="57"/>
        <end position="80"/>
    </location>
</feature>
<sequence>MSIPLSAAHSLVTQKTANLNTEDSVKDLRPFGATVTVDWESSEDPNNPLNWALRKKWFNLLLIVMQAMLSPIASTILAIGAGEIAKEFDLESAKLPALPTALYVLGIGSGPLLLAPFSEVYGKRVVYLSSFACFTILNVGCALSPNIAALSTLRFLSGVAGSVGPSLSAGSVGDMFAVHERGRAQALASFGPVFGPVIGGLIGGFIVYHTTGWRWLLWTVTIAAGTVTFTGILFLQETYAPYLLEKKALELRKASPETEYRTIFTKSNRTQRSLLTHSLGRPVRMLFTSPILAFMAFYQSLIYGILYLHLLTILLLFGPDSLYGLYTYGFTKGTTGLAYLGAGSGAFVGMIITAKSMNRSFASSLKRQIRRTGDDTPTPELRLPFLQIGMVVVPFGLIIFAWTAGRVHWAGCMVGAFIFGIGMLMSYVCIQSYLVDCFGEYSASALAAVIIARCPVTFLFCFFGFELYKNLGYDWGSMLLAFLCIGMMPIPFVLQKYGPHLRAKQVLF</sequence>
<dbReference type="PANTHER" id="PTHR23502">
    <property type="entry name" value="MAJOR FACILITATOR SUPERFAMILY"/>
    <property type="match status" value="1"/>
</dbReference>
<organism evidence="10 11">
    <name type="scientific">Epicoccum nigrum</name>
    <name type="common">Soil fungus</name>
    <name type="synonym">Epicoccum purpurascens</name>
    <dbReference type="NCBI Taxonomy" id="105696"/>
    <lineage>
        <taxon>Eukaryota</taxon>
        <taxon>Fungi</taxon>
        <taxon>Dikarya</taxon>
        <taxon>Ascomycota</taxon>
        <taxon>Pezizomycotina</taxon>
        <taxon>Dothideomycetes</taxon>
        <taxon>Pleosporomycetidae</taxon>
        <taxon>Pleosporales</taxon>
        <taxon>Pleosporineae</taxon>
        <taxon>Didymellaceae</taxon>
        <taxon>Epicoccum</taxon>
    </lineage>
</organism>
<proteinExistence type="inferred from homology"/>
<feature type="transmembrane region" description="Helical" evidence="8">
    <location>
        <begin position="383"/>
        <end position="402"/>
    </location>
</feature>
<dbReference type="Gene3D" id="1.20.1250.20">
    <property type="entry name" value="MFS general substrate transporter like domains"/>
    <property type="match status" value="1"/>
</dbReference>
<accession>A0A1Y2M726</accession>
<feature type="transmembrane region" description="Helical" evidence="8">
    <location>
        <begin position="337"/>
        <end position="362"/>
    </location>
</feature>
<keyword evidence="2" id="KW-0813">Transport</keyword>